<organism evidence="2 3">
    <name type="scientific">Candidatus Promineifilum breve</name>
    <dbReference type="NCBI Taxonomy" id="1806508"/>
    <lineage>
        <taxon>Bacteria</taxon>
        <taxon>Bacillati</taxon>
        <taxon>Chloroflexota</taxon>
        <taxon>Ardenticatenia</taxon>
        <taxon>Candidatus Promineifilales</taxon>
        <taxon>Candidatus Promineifilaceae</taxon>
        <taxon>Candidatus Promineifilum</taxon>
    </lineage>
</organism>
<protein>
    <recommendedName>
        <fullName evidence="4">DUF1385 domain-containing protein</fullName>
    </recommendedName>
</protein>
<feature type="transmembrane region" description="Helical" evidence="1">
    <location>
        <begin position="167"/>
        <end position="184"/>
    </location>
</feature>
<gene>
    <name evidence="2" type="ORF">CFX0092_A0243</name>
</gene>
<feature type="transmembrane region" description="Helical" evidence="1">
    <location>
        <begin position="226"/>
        <end position="246"/>
    </location>
</feature>
<dbReference type="AlphaFoldDB" id="A0A160SYI8"/>
<accession>A0A160SYI8</accession>
<name>A0A160SYI8_9CHLR</name>
<dbReference type="Proteomes" id="UP000215027">
    <property type="component" value="Chromosome I"/>
</dbReference>
<keyword evidence="3" id="KW-1185">Reference proteome</keyword>
<dbReference type="Pfam" id="PF07136">
    <property type="entry name" value="DUF1385"/>
    <property type="match status" value="1"/>
</dbReference>
<dbReference type="PANTHER" id="PTHR42867:SF1">
    <property type="entry name" value="MEMBRANE PROTEIN-RELATED"/>
    <property type="match status" value="1"/>
</dbReference>
<evidence type="ECO:0000256" key="1">
    <source>
        <dbReference type="SAM" id="Phobius"/>
    </source>
</evidence>
<dbReference type="InterPro" id="IPR010787">
    <property type="entry name" value="DUF1385"/>
</dbReference>
<keyword evidence="1" id="KW-0472">Membrane</keyword>
<sequence>MDFMANEHQVRPETTPNPASFTKVNYGGQAVIEGVMMRGSRALSVAVRNPQGGIVVHTEPLDARIYGGRLARVPFLRGLTLLWDALGLGIRSLLFAAEVALQEEGNVDANGEPEKVFEGPLQWTLVAFSLAMSILLFFVLPTFLAHLVERLFGWDGSPVAVNFIEGMIRLTLLVGYIWVIGLMADVKRLYGYHGAEHKTINAYEANAELTPVSVARFPLEHPRCGTAFLLSVVVISILIYSLLPPLDLLPRILSRLVLLPFIAGIAYEFLKFTAAHQGNALIRLITRPNLALQRLTTREPDMGMLEVAIAAFENVLAYERSLVTVQAGDTVISPVAAGEAAPTGAAAATVDAVPSR</sequence>
<keyword evidence="1" id="KW-1133">Transmembrane helix</keyword>
<evidence type="ECO:0000313" key="3">
    <source>
        <dbReference type="Proteomes" id="UP000215027"/>
    </source>
</evidence>
<dbReference type="PANTHER" id="PTHR42867">
    <property type="entry name" value="MEMBRANE PROTEIN-RELATED"/>
    <property type="match status" value="1"/>
</dbReference>
<dbReference type="EMBL" id="LN890655">
    <property type="protein sequence ID" value="CUS02124.2"/>
    <property type="molecule type" value="Genomic_DNA"/>
</dbReference>
<evidence type="ECO:0008006" key="4">
    <source>
        <dbReference type="Google" id="ProtNLM"/>
    </source>
</evidence>
<feature type="transmembrane region" description="Helical" evidence="1">
    <location>
        <begin position="125"/>
        <end position="147"/>
    </location>
</feature>
<reference evidence="2" key="1">
    <citation type="submission" date="2016-01" db="EMBL/GenBank/DDBJ databases">
        <authorList>
            <person name="Mcilroy J.S."/>
            <person name="Karst M S."/>
            <person name="Albertsen M."/>
        </authorList>
    </citation>
    <scope>NUCLEOTIDE SEQUENCE</scope>
    <source>
        <strain evidence="2">Cfx-K</strain>
    </source>
</reference>
<dbReference type="KEGG" id="pbf:CFX0092_A0243"/>
<keyword evidence="1" id="KW-0812">Transmembrane</keyword>
<proteinExistence type="predicted"/>
<evidence type="ECO:0000313" key="2">
    <source>
        <dbReference type="EMBL" id="CUS02124.2"/>
    </source>
</evidence>